<dbReference type="Gene3D" id="1.10.1740.10">
    <property type="match status" value="1"/>
</dbReference>
<name>A0A150XRZ8_ROSEK</name>
<protein>
    <recommendedName>
        <fullName evidence="3">RNA polymerase sigma-70 region 2 domain-containing protein</fullName>
    </recommendedName>
</protein>
<dbReference type="SUPFAM" id="SSF88946">
    <property type="entry name" value="Sigma2 domain of RNA polymerase sigma factors"/>
    <property type="match status" value="1"/>
</dbReference>
<proteinExistence type="predicted"/>
<sequence>MTNKSLADQLLSTVDKNKNAAFKYLYAKYYATCQSYVLKNSGTEADAADVFQDTLVVFYLKLKKEPNLNLDIGAYLFGINRNIWLKKIKKSSLTVFEEIDNTSGFQEEVVIYENQIIVREVLNKIDKGCSELLIDFYYRSISMREISEKYKLASEKVAKNKKYRCLQKLIAYVNKNKIRRTDFSNE</sequence>
<dbReference type="AlphaFoldDB" id="A0A150XRZ8"/>
<dbReference type="EMBL" id="LQZQ01000002">
    <property type="protein sequence ID" value="KYG81520.1"/>
    <property type="molecule type" value="Genomic_DNA"/>
</dbReference>
<dbReference type="STRING" id="279360.MB14_13100"/>
<comment type="caution">
    <text evidence="1">The sequence shown here is derived from an EMBL/GenBank/DDBJ whole genome shotgun (WGS) entry which is preliminary data.</text>
</comment>
<evidence type="ECO:0008006" key="3">
    <source>
        <dbReference type="Google" id="ProtNLM"/>
    </source>
</evidence>
<dbReference type="GO" id="GO:0006352">
    <property type="term" value="P:DNA-templated transcription initiation"/>
    <property type="evidence" value="ECO:0007669"/>
    <property type="project" value="InterPro"/>
</dbReference>
<reference evidence="1" key="1">
    <citation type="submission" date="2016-01" db="EMBL/GenBank/DDBJ databases">
        <title>Genome sequencing of Roseivirga ehrenbergii KMM 6017.</title>
        <authorList>
            <person name="Selvaratnam C."/>
            <person name="Thevarajoo S."/>
            <person name="Goh K.M."/>
            <person name="Ee R."/>
            <person name="Chan K.-G."/>
            <person name="Chong C.S."/>
        </authorList>
    </citation>
    <scope>NUCLEOTIDE SEQUENCE [LARGE SCALE GENOMIC DNA]</scope>
    <source>
        <strain evidence="1">KMM 6017</strain>
    </source>
</reference>
<gene>
    <name evidence="1" type="ORF">MB14_13100</name>
</gene>
<dbReference type="Proteomes" id="UP000075583">
    <property type="component" value="Unassembled WGS sequence"/>
</dbReference>
<keyword evidence="2" id="KW-1185">Reference proteome</keyword>
<accession>A0A150XRZ8</accession>
<evidence type="ECO:0000313" key="2">
    <source>
        <dbReference type="Proteomes" id="UP000075583"/>
    </source>
</evidence>
<dbReference type="InterPro" id="IPR013325">
    <property type="entry name" value="RNA_pol_sigma_r2"/>
</dbReference>
<organism evidence="1 2">
    <name type="scientific">Roseivirga ehrenbergii (strain DSM 102268 / JCM 13514 / KCTC 12282 / NCIMB 14502 / KMM 6017)</name>
    <dbReference type="NCBI Taxonomy" id="279360"/>
    <lineage>
        <taxon>Bacteria</taxon>
        <taxon>Pseudomonadati</taxon>
        <taxon>Bacteroidota</taxon>
        <taxon>Cytophagia</taxon>
        <taxon>Cytophagales</taxon>
        <taxon>Roseivirgaceae</taxon>
        <taxon>Roseivirga</taxon>
    </lineage>
</organism>
<evidence type="ECO:0000313" key="1">
    <source>
        <dbReference type="EMBL" id="KYG81520.1"/>
    </source>
</evidence>
<dbReference type="GO" id="GO:0003700">
    <property type="term" value="F:DNA-binding transcription factor activity"/>
    <property type="evidence" value="ECO:0007669"/>
    <property type="project" value="InterPro"/>
</dbReference>